<evidence type="ECO:0000256" key="3">
    <source>
        <dbReference type="ARBA" id="ARBA00022741"/>
    </source>
</evidence>
<dbReference type="PANTHER" id="PTHR43087:SF1">
    <property type="entry name" value="LAO_AO TRANSPORT SYSTEM ATPASE"/>
    <property type="match status" value="1"/>
</dbReference>
<keyword evidence="7 9" id="KW-0413">Isomerase</keyword>
<feature type="binding site" evidence="9">
    <location>
        <position position="258"/>
    </location>
    <ligand>
        <name>GTP</name>
        <dbReference type="ChEBI" id="CHEBI:37565"/>
    </ligand>
</feature>
<dbReference type="SUPFAM" id="SSF52540">
    <property type="entry name" value="P-loop containing nucleoside triphosphate hydrolases"/>
    <property type="match status" value="1"/>
</dbReference>
<comment type="caution">
    <text evidence="9">Lacks conserved residue(s) required for the propagation of feature annotation.</text>
</comment>
<accession>A0A940X408</accession>
<dbReference type="PROSITE" id="PS51332">
    <property type="entry name" value="B12_BINDING"/>
    <property type="match status" value="1"/>
</dbReference>
<keyword evidence="6 9" id="KW-0143">Chaperone</keyword>
<dbReference type="InterPro" id="IPR006158">
    <property type="entry name" value="Cobalamin-bd"/>
</dbReference>
<dbReference type="HAMAP" id="MF_02050">
    <property type="entry name" value="IcmF"/>
    <property type="match status" value="1"/>
</dbReference>
<organism evidence="12 13">
    <name type="scientific">Pseudoxanthomonas helianthi</name>
    <dbReference type="NCBI Taxonomy" id="1453541"/>
    <lineage>
        <taxon>Bacteria</taxon>
        <taxon>Pseudomonadati</taxon>
        <taxon>Pseudomonadota</taxon>
        <taxon>Gammaproteobacteria</taxon>
        <taxon>Lysobacterales</taxon>
        <taxon>Lysobacteraceae</taxon>
        <taxon>Pseudoxanthomonas</taxon>
    </lineage>
</organism>
<feature type="binding site" evidence="9">
    <location>
        <position position="242"/>
    </location>
    <ligand>
        <name>Mg(2+)</name>
        <dbReference type="ChEBI" id="CHEBI:18420"/>
        <label>2</label>
    </ligand>
</feature>
<feature type="binding site" evidence="9">
    <location>
        <position position="255"/>
    </location>
    <ligand>
        <name>Mg(2+)</name>
        <dbReference type="ChEBI" id="CHEBI:18420"/>
        <label>1</label>
        <note>catalytic</note>
    </ligand>
</feature>
<comment type="subunit">
    <text evidence="9">Homodimer.</text>
</comment>
<dbReference type="GO" id="GO:0034784">
    <property type="term" value="F:pivalyl-CoA mutase activity"/>
    <property type="evidence" value="ECO:0007669"/>
    <property type="project" value="InterPro"/>
</dbReference>
<evidence type="ECO:0000313" key="12">
    <source>
        <dbReference type="EMBL" id="MBP3985583.1"/>
    </source>
</evidence>
<feature type="binding site" evidence="9">
    <location>
        <position position="304"/>
    </location>
    <ligand>
        <name>Mg(2+)</name>
        <dbReference type="ChEBI" id="CHEBI:18420"/>
        <label>2</label>
    </ligand>
</feature>
<keyword evidence="9" id="KW-0479">Metal-binding</keyword>
<dbReference type="Gene3D" id="3.20.20.240">
    <property type="entry name" value="Methylmalonyl-CoA mutase"/>
    <property type="match status" value="1"/>
</dbReference>
<dbReference type="PANTHER" id="PTHR43087">
    <property type="entry name" value="LYSINE/ARGININE/ORNITHINE TRANSPORT SYSTEM KINASE"/>
    <property type="match status" value="1"/>
</dbReference>
<dbReference type="GO" id="GO:0003924">
    <property type="term" value="F:GTPase activity"/>
    <property type="evidence" value="ECO:0007669"/>
    <property type="project" value="UniProtKB-UniRule"/>
</dbReference>
<name>A0A940X408_9GAMM</name>
<keyword evidence="9" id="KW-0511">Multifunctional enzyme</keyword>
<keyword evidence="13" id="KW-1185">Reference proteome</keyword>
<comment type="cofactor">
    <cofactor evidence="9">
        <name>Mg(2+)</name>
        <dbReference type="ChEBI" id="CHEBI:18420"/>
    </cofactor>
</comment>
<dbReference type="SUPFAM" id="SSF52242">
    <property type="entry name" value="Cobalamin (vitamin B12)-binding domain"/>
    <property type="match status" value="1"/>
</dbReference>
<dbReference type="EMBL" id="JAGKTC010000003">
    <property type="protein sequence ID" value="MBP3985583.1"/>
    <property type="molecule type" value="Genomic_DNA"/>
</dbReference>
<feature type="binding site" evidence="9">
    <location>
        <position position="950"/>
    </location>
    <ligand>
        <name>substrate</name>
    </ligand>
</feature>
<feature type="domain" description="B12-binding" evidence="11">
    <location>
        <begin position="17"/>
        <end position="148"/>
    </location>
</feature>
<proteinExistence type="inferred from homology"/>
<keyword evidence="9" id="KW-0460">Magnesium</keyword>
<dbReference type="Gene3D" id="3.40.50.300">
    <property type="entry name" value="P-loop containing nucleotide triphosphate hydrolases"/>
    <property type="match status" value="1"/>
</dbReference>
<comment type="domain">
    <text evidence="9">Is composed of four functional domains: the N-terminal 5'-deoxyadenosylcobalamin binding region that is homologous to the small subunit of ICM (IcmB), a middle P-loop GTPase domain (MeaI) that likely acts as a chaperone for ICM, a structured linker region involved in dimer formation, and a C-terminal part that is homologous to the large substrate-binding subunit of ICM (IcmA).</text>
</comment>
<evidence type="ECO:0000256" key="9">
    <source>
        <dbReference type="HAMAP-Rule" id="MF_02050"/>
    </source>
</evidence>
<feature type="binding site" evidence="9">
    <location>
        <position position="303"/>
    </location>
    <ligand>
        <name>Mg(2+)</name>
        <dbReference type="ChEBI" id="CHEBI:18420"/>
        <label>2</label>
    </ligand>
</feature>
<feature type="binding site" evidence="9">
    <location>
        <position position="1204"/>
    </location>
    <ligand>
        <name>GTP</name>
        <dbReference type="ChEBI" id="CHEBI:37565"/>
    </ligand>
</feature>
<comment type="function">
    <text evidence="9">Catalyzes the reversible interconversion of isobutyryl-CoA and n-butyryl-CoA, using radical chemistry. Also exhibits GTPase activity, associated with its G-protein domain (MeaI) that functions as a chaperone that assists cofactor delivery and proper holo-enzyme assembly.</text>
</comment>
<evidence type="ECO:0000256" key="5">
    <source>
        <dbReference type="ARBA" id="ARBA00023134"/>
    </source>
</evidence>
<keyword evidence="5 9" id="KW-0342">GTP-binding</keyword>
<dbReference type="AlphaFoldDB" id="A0A940X408"/>
<dbReference type="InterPro" id="IPR006099">
    <property type="entry name" value="MeMalonylCoA_mutase_a/b_cat"/>
</dbReference>
<dbReference type="CDD" id="cd02071">
    <property type="entry name" value="MM_CoA_mut_B12_BD"/>
    <property type="match status" value="1"/>
</dbReference>
<feature type="region of interest" description="Disordered" evidence="10">
    <location>
        <begin position="498"/>
        <end position="532"/>
    </location>
</feature>
<dbReference type="Pfam" id="PF01642">
    <property type="entry name" value="MM_CoA_mutase"/>
    <property type="match status" value="2"/>
</dbReference>
<keyword evidence="8 9" id="KW-0170">Cobalt</keyword>
<keyword evidence="2 9" id="KW-0846">Cobalamin</keyword>
<evidence type="ECO:0000256" key="10">
    <source>
        <dbReference type="SAM" id="MobiDB-lite"/>
    </source>
</evidence>
<feature type="binding site" description="axial binding residue" evidence="9">
    <location>
        <position position="30"/>
    </location>
    <ligand>
        <name>adenosylcob(III)alamin</name>
        <dbReference type="ChEBI" id="CHEBI:18408"/>
    </ligand>
    <ligandPart>
        <name>Co</name>
        <dbReference type="ChEBI" id="CHEBI:27638"/>
    </ligandPart>
</feature>
<feature type="binding site" evidence="9">
    <location>
        <position position="668"/>
    </location>
    <ligand>
        <name>substrate</name>
    </ligand>
</feature>
<feature type="binding site" evidence="9">
    <location>
        <position position="255"/>
    </location>
    <ligand>
        <name>Mg(2+)</name>
        <dbReference type="ChEBI" id="CHEBI:18420"/>
        <label>2</label>
    </ligand>
</feature>
<feature type="binding site" evidence="9">
    <location>
        <begin position="213"/>
        <end position="218"/>
    </location>
    <ligand>
        <name>GTP</name>
        <dbReference type="ChEBI" id="CHEBI:37565"/>
    </ligand>
</feature>
<dbReference type="InterPro" id="IPR036724">
    <property type="entry name" value="Cobalamin-bd_sf"/>
</dbReference>
<dbReference type="InterPro" id="IPR033669">
    <property type="entry name" value="IcmF"/>
</dbReference>
<gene>
    <name evidence="9" type="primary">icmF</name>
    <name evidence="12" type="ORF">J5837_14315</name>
</gene>
<dbReference type="InterPro" id="IPR016176">
    <property type="entry name" value="Cbl-dep_enz_cat"/>
</dbReference>
<dbReference type="Gene3D" id="3.40.50.280">
    <property type="entry name" value="Cobalamin-binding domain"/>
    <property type="match status" value="1"/>
</dbReference>
<evidence type="ECO:0000256" key="1">
    <source>
        <dbReference type="ARBA" id="ARBA00001922"/>
    </source>
</evidence>
<dbReference type="Pfam" id="PF02310">
    <property type="entry name" value="B12-binding"/>
    <property type="match status" value="1"/>
</dbReference>
<dbReference type="EC" id="3.6.5.-" evidence="9"/>
<comment type="catalytic activity">
    <reaction evidence="9">
        <text>GTP + H2O = GDP + phosphate + H(+)</text>
        <dbReference type="Rhea" id="RHEA:19669"/>
        <dbReference type="ChEBI" id="CHEBI:15377"/>
        <dbReference type="ChEBI" id="CHEBI:15378"/>
        <dbReference type="ChEBI" id="CHEBI:37565"/>
        <dbReference type="ChEBI" id="CHEBI:43474"/>
        <dbReference type="ChEBI" id="CHEBI:58189"/>
    </reaction>
</comment>
<dbReference type="SUPFAM" id="SSF51703">
    <property type="entry name" value="Cobalamin (vitamin B12)-dependent enzymes"/>
    <property type="match status" value="1"/>
</dbReference>
<evidence type="ECO:0000313" key="13">
    <source>
        <dbReference type="Proteomes" id="UP000673447"/>
    </source>
</evidence>
<feature type="binding site" evidence="9">
    <location>
        <position position="241"/>
    </location>
    <ligand>
        <name>Mg(2+)</name>
        <dbReference type="ChEBI" id="CHEBI:18420"/>
        <label>2</label>
    </ligand>
</feature>
<feature type="binding site" evidence="9">
    <location>
        <begin position="350"/>
        <end position="353"/>
    </location>
    <ligand>
        <name>GTP</name>
        <dbReference type="ChEBI" id="CHEBI:37565"/>
    </ligand>
</feature>
<evidence type="ECO:0000256" key="4">
    <source>
        <dbReference type="ARBA" id="ARBA00022801"/>
    </source>
</evidence>
<evidence type="ECO:0000256" key="2">
    <source>
        <dbReference type="ARBA" id="ARBA00022628"/>
    </source>
</evidence>
<dbReference type="InterPro" id="IPR027417">
    <property type="entry name" value="P-loop_NTPase"/>
</dbReference>
<feature type="compositionally biased region" description="Basic and acidic residues" evidence="10">
    <location>
        <begin position="502"/>
        <end position="512"/>
    </location>
</feature>
<reference evidence="12" key="1">
    <citation type="journal article" date="2016" name="Int. J. Syst. Evol. Microbiol.">
        <title>Pseudoxanthomonas helianthi sp. nov., isolated from roots of Jerusalem artichoke (Helianthus tuberosus).</title>
        <authorList>
            <person name="Kittiwongwattana C."/>
            <person name="Thawai C."/>
        </authorList>
    </citation>
    <scope>NUCLEOTIDE SEQUENCE</scope>
    <source>
        <strain evidence="12">110414</strain>
    </source>
</reference>
<evidence type="ECO:0000256" key="7">
    <source>
        <dbReference type="ARBA" id="ARBA00023235"/>
    </source>
</evidence>
<dbReference type="GO" id="GO:0005525">
    <property type="term" value="F:GTP binding"/>
    <property type="evidence" value="ECO:0007669"/>
    <property type="project" value="UniProtKB-UniRule"/>
</dbReference>
<evidence type="ECO:0000259" key="11">
    <source>
        <dbReference type="PROSITE" id="PS51332"/>
    </source>
</evidence>
<comment type="similarity">
    <text evidence="9">Belongs to the IcmF family.</text>
</comment>
<sequence length="1205" mass="133444">MSTPAANVPQAQPEPTPLRFVTAASLFDGHDAAINIMRRLIQAQGAEVIHLGHNRSVEDVVRAALQEDADAIALSSYQGGHVEYFKYMVDMLKEKGAAHVRVFGGGGGTITPEEIRELEAYGVERIYHPNDGMKMGLVEMIEDVVKRAGDARGGSERGRGEHAPGIDDEIGIGRVLSSLEDGEYAEAELSRLRKEWQLAGGKTPVVGITGTGGAGKSSVTDELLNRFLSSFPQMRIAVVSVDPTRRRSGGALLGDRIRMNSLRSHRVYMRSMATRRQNVATNAVLKDCIGFLKSLAYDLVIVETAGIGQSDSEIVDLVDFPMYVMTSDYGAASQLEKIDMLDYAELIVLNKYDKRGAEDALRDVRKQWKRNRNAFQTADADVPVYPTIASQFNDPGISWMFANLCRLLRDKLHLPAEKWTPAIDTSLKEPRATVLIPGARVRYLAEIAEQGRAINAGIEKQAEAADRAQAFWQALSEIGDAKLPKQLELYPADALLLPPRAGEGRDGGKPAADDASAVAHPHPNPPPQAGEGVDRSLLTLRQRYNDAVQALSSESLRLLREWPARLKSITDEVNEYEVRGKAIKVENYRESLSHQQIPKIAAPTYKSWGELLTFLGKENLPGSYPYTGGVYPYRRTGEDPIRMFAGEGTPERTNRRFHYLSVGQPAARLSTAFDSVTLYGEDPAPRPDIYGKIGNSGVNIPTLDDMKKLYSGFDLCAPTTSVSMTINGPAPIILAMFMNTAIDQQVEKYLKEDPARWAEAEAKIAKFFEGRERPRYHGDLPPTNNGLGLGLLGVTGDQLVDAQTYARIKAETLASVRGTVQADILKEDQAQNTCIFSTEFALRMMGDIQQYFVEQKVRNFYSVSISGYHIAEAGANPISQLAFTLSNGFTIVEYYLARGMKIDDFAPNLSFFFSNGMDPEYTVIGRVARRIWARAMRERYGGNERSQMMKYHIQTSGRSLHAQEIQFNDIRTTLQALYALFDNCNSLHTNAYDEAITTPTEESVRRAVAIQMIINKELGLNFCENPWQGSFIVDKLTDIVEEAVYKEFEAISERGGVLGAMDTMYQRGKIQEESLYYEHKKHDGSLPLVGVNMFLPKEHGGEIATEIELIRSTEGEKGQQIANVQAWQKSRNGLAPAGETEHGHVVEDAAAEGEVHDGHGLAYLQRTARERRNVFASLIEAVKTHSLGQISHALYDVGGEYRRNM</sequence>
<feature type="binding site" evidence="9">
    <location>
        <position position="303"/>
    </location>
    <ligand>
        <name>Mg(2+)</name>
        <dbReference type="ChEBI" id="CHEBI:18420"/>
        <label>1</label>
        <note>catalytic</note>
    </ligand>
</feature>
<dbReference type="RefSeq" id="WP_210537436.1">
    <property type="nucleotide sequence ID" value="NZ_JAGKTC010000003.1"/>
</dbReference>
<dbReference type="Proteomes" id="UP000673447">
    <property type="component" value="Unassembled WGS sequence"/>
</dbReference>
<dbReference type="EC" id="5.4.99.13" evidence="9"/>
<dbReference type="InterPro" id="IPR052040">
    <property type="entry name" value="GTPase/Isobutyryl-CoA_mutase"/>
</dbReference>
<dbReference type="GO" id="GO:0000287">
    <property type="term" value="F:magnesium ion binding"/>
    <property type="evidence" value="ECO:0007669"/>
    <property type="project" value="UniProtKB-UniRule"/>
</dbReference>
<evidence type="ECO:0000256" key="8">
    <source>
        <dbReference type="ARBA" id="ARBA00023285"/>
    </source>
</evidence>
<feature type="binding site" evidence="9">
    <location>
        <position position="945"/>
    </location>
    <ligand>
        <name>substrate</name>
    </ligand>
</feature>
<dbReference type="GO" id="GO:0047727">
    <property type="term" value="F:isobutyryl-CoA mutase activity"/>
    <property type="evidence" value="ECO:0007669"/>
    <property type="project" value="UniProtKB-UniRule"/>
</dbReference>
<reference evidence="12" key="2">
    <citation type="submission" date="2021-03" db="EMBL/GenBank/DDBJ databases">
        <authorList>
            <person name="Cao W."/>
        </authorList>
    </citation>
    <scope>NUCLEOTIDE SEQUENCE</scope>
    <source>
        <strain evidence="12">110414</strain>
    </source>
</reference>
<comment type="caution">
    <text evidence="12">The sequence shown here is derived from an EMBL/GenBank/DDBJ whole genome shotgun (WGS) entry which is preliminary data.</text>
</comment>
<dbReference type="Pfam" id="PF03308">
    <property type="entry name" value="MeaB"/>
    <property type="match status" value="1"/>
</dbReference>
<keyword evidence="3 9" id="KW-0547">Nucleotide-binding</keyword>
<protein>
    <recommendedName>
        <fullName evidence="9">Fused isobutyryl-CoA mutase</fullName>
    </recommendedName>
    <domain>
        <recommendedName>
            <fullName evidence="9">Isobutyryl-CoA mutase</fullName>
            <shortName evidence="9">ICM</shortName>
            <ecNumber evidence="9">5.4.99.13</ecNumber>
        </recommendedName>
    </domain>
    <domain>
        <recommendedName>
            <fullName evidence="9">P-loop GTPase</fullName>
            <ecNumber evidence="9">3.6.5.-</ecNumber>
        </recommendedName>
        <alternativeName>
            <fullName evidence="9">G-protein chaperone</fullName>
        </alternativeName>
    </domain>
</protein>
<keyword evidence="4 9" id="KW-0378">Hydrolase</keyword>
<feature type="binding site" evidence="9">
    <location>
        <position position="817"/>
    </location>
    <ligand>
        <name>substrate</name>
    </ligand>
</feature>
<feature type="binding site" evidence="9">
    <location>
        <position position="861"/>
    </location>
    <ligand>
        <name>substrate</name>
    </ligand>
</feature>
<comment type="cofactor">
    <cofactor evidence="1 9">
        <name>adenosylcob(III)alamin</name>
        <dbReference type="ChEBI" id="CHEBI:18408"/>
    </cofactor>
</comment>
<comment type="catalytic activity">
    <reaction evidence="9">
        <text>2-methylpropanoyl-CoA = butanoyl-CoA</text>
        <dbReference type="Rhea" id="RHEA:13141"/>
        <dbReference type="ChEBI" id="CHEBI:57338"/>
        <dbReference type="ChEBI" id="CHEBI:57371"/>
        <dbReference type="EC" id="5.4.99.13"/>
    </reaction>
</comment>
<dbReference type="GO" id="GO:0031419">
    <property type="term" value="F:cobalamin binding"/>
    <property type="evidence" value="ECO:0007669"/>
    <property type="project" value="UniProtKB-UniRule"/>
</dbReference>
<dbReference type="GO" id="GO:0006637">
    <property type="term" value="P:acyl-CoA metabolic process"/>
    <property type="evidence" value="ECO:0007669"/>
    <property type="project" value="UniProtKB-UniRule"/>
</dbReference>
<feature type="binding site" evidence="9">
    <location>
        <position position="217"/>
    </location>
    <ligand>
        <name>Mg(2+)</name>
        <dbReference type="ChEBI" id="CHEBI:18420"/>
        <label>1</label>
        <note>catalytic</note>
    </ligand>
</feature>
<feature type="binding site" evidence="9">
    <location>
        <position position="910"/>
    </location>
    <ligand>
        <name>substrate</name>
    </ligand>
</feature>
<evidence type="ECO:0000256" key="6">
    <source>
        <dbReference type="ARBA" id="ARBA00023186"/>
    </source>
</evidence>